<name>A0ABR2IP32_9EUKA</name>
<dbReference type="PANTHER" id="PTHR13778:SF47">
    <property type="entry name" value="LIPOPOLYSACCHARIDE 1,3-GALACTOSYLTRANSFERASE"/>
    <property type="match status" value="1"/>
</dbReference>
<evidence type="ECO:0000256" key="3">
    <source>
        <dbReference type="ARBA" id="ARBA00022679"/>
    </source>
</evidence>
<keyword evidence="6" id="KW-1185">Reference proteome</keyword>
<dbReference type="PANTHER" id="PTHR13778">
    <property type="entry name" value="GLYCOSYLTRANSFERASE 8 DOMAIN-CONTAINING PROTEIN"/>
    <property type="match status" value="1"/>
</dbReference>
<reference evidence="5 6" key="1">
    <citation type="submission" date="2024-04" db="EMBL/GenBank/DDBJ databases">
        <title>Tritrichomonas musculus Genome.</title>
        <authorList>
            <person name="Alves-Ferreira E."/>
            <person name="Grigg M."/>
            <person name="Lorenzi H."/>
            <person name="Galac M."/>
        </authorList>
    </citation>
    <scope>NUCLEOTIDE SEQUENCE [LARGE SCALE GENOMIC DNA]</scope>
    <source>
        <strain evidence="5 6">EAF2021</strain>
    </source>
</reference>
<evidence type="ECO:0000256" key="4">
    <source>
        <dbReference type="ARBA" id="ARBA00022723"/>
    </source>
</evidence>
<organism evidence="5 6">
    <name type="scientific">Tritrichomonas musculus</name>
    <dbReference type="NCBI Taxonomy" id="1915356"/>
    <lineage>
        <taxon>Eukaryota</taxon>
        <taxon>Metamonada</taxon>
        <taxon>Parabasalia</taxon>
        <taxon>Tritrichomonadida</taxon>
        <taxon>Tritrichomonadidae</taxon>
        <taxon>Tritrichomonas</taxon>
    </lineage>
</organism>
<evidence type="ECO:0000313" key="6">
    <source>
        <dbReference type="Proteomes" id="UP001470230"/>
    </source>
</evidence>
<dbReference type="SUPFAM" id="SSF53448">
    <property type="entry name" value="Nucleotide-diphospho-sugar transferases"/>
    <property type="match status" value="1"/>
</dbReference>
<accession>A0ABR2IP32</accession>
<keyword evidence="3" id="KW-0808">Transferase</keyword>
<keyword evidence="4" id="KW-0479">Metal-binding</keyword>
<protein>
    <recommendedName>
        <fullName evidence="7">Glycosyltransferase family 8 protein</fullName>
    </recommendedName>
</protein>
<dbReference type="Pfam" id="PF01501">
    <property type="entry name" value="Glyco_transf_8"/>
    <property type="match status" value="1"/>
</dbReference>
<proteinExistence type="inferred from homology"/>
<gene>
    <name evidence="5" type="ORF">M9Y10_010741</name>
</gene>
<dbReference type="Gene3D" id="3.90.550.10">
    <property type="entry name" value="Spore Coat Polysaccharide Biosynthesis Protein SpsA, Chain A"/>
    <property type="match status" value="1"/>
</dbReference>
<dbReference type="Proteomes" id="UP001470230">
    <property type="component" value="Unassembled WGS sequence"/>
</dbReference>
<evidence type="ECO:0000256" key="2">
    <source>
        <dbReference type="ARBA" id="ARBA00022676"/>
    </source>
</evidence>
<keyword evidence="2" id="KW-0328">Glycosyltransferase</keyword>
<evidence type="ECO:0000256" key="1">
    <source>
        <dbReference type="ARBA" id="ARBA00006351"/>
    </source>
</evidence>
<dbReference type="InterPro" id="IPR050748">
    <property type="entry name" value="Glycosyltrans_8_dom-fam"/>
</dbReference>
<dbReference type="EMBL" id="JAPFFF010000016">
    <property type="protein sequence ID" value="KAK8865204.1"/>
    <property type="molecule type" value="Genomic_DNA"/>
</dbReference>
<evidence type="ECO:0008006" key="7">
    <source>
        <dbReference type="Google" id="ProtNLM"/>
    </source>
</evidence>
<sequence length="310" mass="37562">MLTAYYIIYIDRAILTKQEFIIFHTNLISKDRVKQICWIFDKRIVYQVLISLCSIIKNNPDEKFVFYFILPPNTNLNLTPFNHFLRPWMKIQIRYFSLKHNVTSLVDFPQRKCPHSTIIIVKFWLPEILPEVHKILYLDSDMINCGKISDLWDINMDSKSILATKRVNRWWINSGFIFYNLDLIRKKNDFINCALRRNSCFLDDYYHTTCHYRSIQIVPYRYNVEFIEMIRKDKDNETKNYRLNEENQAVFFHLKDGTTHNFYTVKKYQLIEILYAKISKRALNILWNLYKIREWVDSELMKMNMPITSV</sequence>
<comment type="caution">
    <text evidence="5">The sequence shown here is derived from an EMBL/GenBank/DDBJ whole genome shotgun (WGS) entry which is preliminary data.</text>
</comment>
<comment type="similarity">
    <text evidence="1">Belongs to the glycosyltransferase 8 family.</text>
</comment>
<dbReference type="InterPro" id="IPR029044">
    <property type="entry name" value="Nucleotide-diphossugar_trans"/>
</dbReference>
<evidence type="ECO:0000313" key="5">
    <source>
        <dbReference type="EMBL" id="KAK8865204.1"/>
    </source>
</evidence>
<dbReference type="InterPro" id="IPR002495">
    <property type="entry name" value="Glyco_trans_8"/>
</dbReference>